<protein>
    <submittedName>
        <fullName evidence="9">Uncharacterized protein</fullName>
    </submittedName>
</protein>
<dbReference type="PROSITE" id="PS00028">
    <property type="entry name" value="ZINC_FINGER_C2H2_1"/>
    <property type="match status" value="1"/>
</dbReference>
<reference evidence="9" key="1">
    <citation type="journal article" date="2020" name="Stud. Mycol.">
        <title>101 Dothideomycetes genomes: a test case for predicting lifestyles and emergence of pathogens.</title>
        <authorList>
            <person name="Haridas S."/>
            <person name="Albert R."/>
            <person name="Binder M."/>
            <person name="Bloem J."/>
            <person name="Labutti K."/>
            <person name="Salamov A."/>
            <person name="Andreopoulos B."/>
            <person name="Baker S."/>
            <person name="Barry K."/>
            <person name="Bills G."/>
            <person name="Bluhm B."/>
            <person name="Cannon C."/>
            <person name="Castanera R."/>
            <person name="Culley D."/>
            <person name="Daum C."/>
            <person name="Ezra D."/>
            <person name="Gonzalez J."/>
            <person name="Henrissat B."/>
            <person name="Kuo A."/>
            <person name="Liang C."/>
            <person name="Lipzen A."/>
            <person name="Lutzoni F."/>
            <person name="Magnuson J."/>
            <person name="Mondo S."/>
            <person name="Nolan M."/>
            <person name="Ohm R."/>
            <person name="Pangilinan J."/>
            <person name="Park H.-J."/>
            <person name="Ramirez L."/>
            <person name="Alfaro M."/>
            <person name="Sun H."/>
            <person name="Tritt A."/>
            <person name="Yoshinaga Y."/>
            <person name="Zwiers L.-H."/>
            <person name="Turgeon B."/>
            <person name="Goodwin S."/>
            <person name="Spatafora J."/>
            <person name="Crous P."/>
            <person name="Grigoriev I."/>
        </authorList>
    </citation>
    <scope>NUCLEOTIDE SEQUENCE</scope>
    <source>
        <strain evidence="9">CBS 123094</strain>
    </source>
</reference>
<dbReference type="InterPro" id="IPR008422">
    <property type="entry name" value="KN_HD"/>
</dbReference>
<organism evidence="9 10">
    <name type="scientific">Amniculicola lignicola CBS 123094</name>
    <dbReference type="NCBI Taxonomy" id="1392246"/>
    <lineage>
        <taxon>Eukaryota</taxon>
        <taxon>Fungi</taxon>
        <taxon>Dikarya</taxon>
        <taxon>Ascomycota</taxon>
        <taxon>Pezizomycotina</taxon>
        <taxon>Dothideomycetes</taxon>
        <taxon>Pleosporomycetidae</taxon>
        <taxon>Pleosporales</taxon>
        <taxon>Amniculicolaceae</taxon>
        <taxon>Amniculicola</taxon>
    </lineage>
</organism>
<evidence type="ECO:0000256" key="6">
    <source>
        <dbReference type="SAM" id="MobiDB-lite"/>
    </source>
</evidence>
<feature type="compositionally biased region" description="Basic residues" evidence="6">
    <location>
        <begin position="326"/>
        <end position="335"/>
    </location>
</feature>
<keyword evidence="1 5" id="KW-0238">DNA-binding</keyword>
<feature type="region of interest" description="Disordered" evidence="6">
    <location>
        <begin position="252"/>
        <end position="281"/>
    </location>
</feature>
<dbReference type="CDD" id="cd00086">
    <property type="entry name" value="homeodomain"/>
    <property type="match status" value="1"/>
</dbReference>
<dbReference type="Proteomes" id="UP000799779">
    <property type="component" value="Unassembled WGS sequence"/>
</dbReference>
<feature type="compositionally biased region" description="Low complexity" evidence="6">
    <location>
        <begin position="584"/>
        <end position="597"/>
    </location>
</feature>
<keyword evidence="2 5" id="KW-0371">Homeobox</keyword>
<feature type="compositionally biased region" description="Polar residues" evidence="6">
    <location>
        <begin position="293"/>
        <end position="323"/>
    </location>
</feature>
<feature type="region of interest" description="Disordered" evidence="6">
    <location>
        <begin position="293"/>
        <end position="340"/>
    </location>
</feature>
<dbReference type="PROSITE" id="PS50157">
    <property type="entry name" value="ZINC_FINGER_C2H2_2"/>
    <property type="match status" value="1"/>
</dbReference>
<feature type="DNA-binding region" description="Homeobox" evidence="5">
    <location>
        <begin position="136"/>
        <end position="198"/>
    </location>
</feature>
<comment type="subcellular location">
    <subcellularLocation>
        <location evidence="5">Nucleus</location>
    </subcellularLocation>
</comment>
<dbReference type="GO" id="GO:0006355">
    <property type="term" value="P:regulation of DNA-templated transcription"/>
    <property type="evidence" value="ECO:0007669"/>
    <property type="project" value="InterPro"/>
</dbReference>
<dbReference type="GO" id="GO:0008270">
    <property type="term" value="F:zinc ion binding"/>
    <property type="evidence" value="ECO:0007669"/>
    <property type="project" value="UniProtKB-KW"/>
</dbReference>
<evidence type="ECO:0000256" key="3">
    <source>
        <dbReference type="ARBA" id="ARBA00023242"/>
    </source>
</evidence>
<dbReference type="InterPro" id="IPR013087">
    <property type="entry name" value="Znf_C2H2_type"/>
</dbReference>
<proteinExistence type="predicted"/>
<evidence type="ECO:0000259" key="7">
    <source>
        <dbReference type="PROSITE" id="PS50071"/>
    </source>
</evidence>
<keyword evidence="4" id="KW-0479">Metal-binding</keyword>
<feature type="region of interest" description="Disordered" evidence="6">
    <location>
        <begin position="575"/>
        <end position="599"/>
    </location>
</feature>
<evidence type="ECO:0000256" key="5">
    <source>
        <dbReference type="PROSITE-ProRule" id="PRU00108"/>
    </source>
</evidence>
<evidence type="ECO:0000313" key="9">
    <source>
        <dbReference type="EMBL" id="KAF2001847.1"/>
    </source>
</evidence>
<dbReference type="PROSITE" id="PS50071">
    <property type="entry name" value="HOMEOBOX_2"/>
    <property type="match status" value="1"/>
</dbReference>
<dbReference type="SUPFAM" id="SSF46689">
    <property type="entry name" value="Homeodomain-like"/>
    <property type="match status" value="1"/>
</dbReference>
<dbReference type="GO" id="GO:0005634">
    <property type="term" value="C:nucleus"/>
    <property type="evidence" value="ECO:0007669"/>
    <property type="project" value="UniProtKB-SubCell"/>
</dbReference>
<dbReference type="OrthoDB" id="5399138at2759"/>
<feature type="domain" description="Homeobox" evidence="7">
    <location>
        <begin position="134"/>
        <end position="197"/>
    </location>
</feature>
<keyword evidence="4" id="KW-0863">Zinc-finger</keyword>
<keyword evidence="4" id="KW-0862">Zinc</keyword>
<keyword evidence="10" id="KW-1185">Reference proteome</keyword>
<feature type="compositionally biased region" description="Polar residues" evidence="6">
    <location>
        <begin position="264"/>
        <end position="281"/>
    </location>
</feature>
<dbReference type="GO" id="GO:0003677">
    <property type="term" value="F:DNA binding"/>
    <property type="evidence" value="ECO:0007669"/>
    <property type="project" value="UniProtKB-UniRule"/>
</dbReference>
<feature type="domain" description="C2H2-type" evidence="8">
    <location>
        <begin position="350"/>
        <end position="378"/>
    </location>
</feature>
<dbReference type="InterPro" id="IPR009057">
    <property type="entry name" value="Homeodomain-like_sf"/>
</dbReference>
<feature type="region of interest" description="Disordered" evidence="6">
    <location>
        <begin position="184"/>
        <end position="239"/>
    </location>
</feature>
<dbReference type="InterPro" id="IPR050224">
    <property type="entry name" value="TALE_homeobox"/>
</dbReference>
<evidence type="ECO:0000256" key="2">
    <source>
        <dbReference type="ARBA" id="ARBA00023155"/>
    </source>
</evidence>
<gene>
    <name evidence="9" type="ORF">P154DRAFT_153978</name>
</gene>
<sequence length="925" mass="102434">MTIRYMCHGFVEENPVPEAPLPQQPADSDDFNNDFSSWIPRYHKPAQPCDYCRSRSLECFIYDVGRNKCCSPCSALFRHCSFGHVNNGSKTALDTLDMINEDSARLFGSLTGKKPMRCLGHVGPIETEENETGQKKGAAAARFPRAAVNVLKTWMIQHIDHPYPTDEEKELLKVQTGLNVGQISNWMANTRRRQKSKPKRSASPSLRPSTRPLDIPPGRTWESLNPFERWKHSPPENEPAPMVAIAKAVETFDPPEPESSSSSFTNRKGNSNGSTGSFSIFRAPSTTSLETGFTNMSSGSLQSQGSAFSHGSKHSFGSLNSLNSKKERRRRRRLPTRTSKADLDNAPRLFQCTFCTDRFKSKYDWSRHEKSLHLSLEKWICAPIGEVITCSSSGQRKCVFCDALDPSPEHLEAHNRKSCEEKGLEARTFYRKDHLRQHLRLMHNCKMLPSMDNWKSEAVFIKSRCGFCAMDFDKWQDRVDHLAKEFRNGATMKDWKGCRGLEAHVASHVMNAMPPYLIANESKSPFPFSATNSSSMKQHNMYLAQDDLEFLIPTDKTSPTSGVFIPHHMGDVSMPDSQCDVSPSSQNRTSISGSSSSRNVYPNPNATCWEILTLRLGRFARQHIEKNGANSLRDEMLQKEARNILYGCDDPWNQTAADNPEWIGLFKKAHGIDTQPYNGTISNHEILEDLGLHPDSVLDPSFNLAQVTCRSDVEKNAANDALSWECMLSGSTNISREAHSISGSASPFTGPKFAAGGIFSGFDNPISELACTIPGGVCIGEAGELGYCVTNGKKSPQQISAFLNSQSSPGKSGDPVGLSDFSIPELPCTRAGDAIQELPCTKAGDFDFSAWDQLQQDFETTVSSAGLDGNIPASASGMRWYDDSELFGLEMDIDMDAAMDQIMGSTNVEFPALNSTTNGQLGKQY</sequence>
<dbReference type="Gene3D" id="1.10.10.60">
    <property type="entry name" value="Homeodomain-like"/>
    <property type="match status" value="1"/>
</dbReference>
<evidence type="ECO:0000256" key="1">
    <source>
        <dbReference type="ARBA" id="ARBA00023125"/>
    </source>
</evidence>
<accession>A0A6A5WK73</accession>
<dbReference type="InterPro" id="IPR001356">
    <property type="entry name" value="HD"/>
</dbReference>
<dbReference type="EMBL" id="ML977580">
    <property type="protein sequence ID" value="KAF2001847.1"/>
    <property type="molecule type" value="Genomic_DNA"/>
</dbReference>
<keyword evidence="3 5" id="KW-0539">Nucleus</keyword>
<dbReference type="SMART" id="SM00389">
    <property type="entry name" value="HOX"/>
    <property type="match status" value="1"/>
</dbReference>
<name>A0A6A5WK73_9PLEO</name>
<evidence type="ECO:0000313" key="10">
    <source>
        <dbReference type="Proteomes" id="UP000799779"/>
    </source>
</evidence>
<dbReference type="PANTHER" id="PTHR11850">
    <property type="entry name" value="HOMEOBOX PROTEIN TRANSCRIPTION FACTORS"/>
    <property type="match status" value="1"/>
</dbReference>
<evidence type="ECO:0000259" key="8">
    <source>
        <dbReference type="PROSITE" id="PS50157"/>
    </source>
</evidence>
<dbReference type="Pfam" id="PF05920">
    <property type="entry name" value="Homeobox_KN"/>
    <property type="match status" value="1"/>
</dbReference>
<dbReference type="AlphaFoldDB" id="A0A6A5WK73"/>
<evidence type="ECO:0000256" key="4">
    <source>
        <dbReference type="PROSITE-ProRule" id="PRU00042"/>
    </source>
</evidence>
<feature type="compositionally biased region" description="Basic residues" evidence="6">
    <location>
        <begin position="190"/>
        <end position="200"/>
    </location>
</feature>